<evidence type="ECO:0000313" key="6">
    <source>
        <dbReference type="EMBL" id="KAK3898536.1"/>
    </source>
</evidence>
<dbReference type="GO" id="GO:0008270">
    <property type="term" value="F:zinc ion binding"/>
    <property type="evidence" value="ECO:0007669"/>
    <property type="project" value="InterPro"/>
</dbReference>
<name>A0AAN6RQK5_9PEZI</name>
<organism evidence="6 7">
    <name type="scientific">Staphylotrichum tortipilum</name>
    <dbReference type="NCBI Taxonomy" id="2831512"/>
    <lineage>
        <taxon>Eukaryota</taxon>
        <taxon>Fungi</taxon>
        <taxon>Dikarya</taxon>
        <taxon>Ascomycota</taxon>
        <taxon>Pezizomycotina</taxon>
        <taxon>Sordariomycetes</taxon>
        <taxon>Sordariomycetidae</taxon>
        <taxon>Sordariales</taxon>
        <taxon>Chaetomiaceae</taxon>
        <taxon>Staphylotrichum</taxon>
    </lineage>
</organism>
<dbReference type="PANTHER" id="PTHR31001:SF45">
    <property type="entry name" value="ZN(II)2CYS6 TRANSCRIPTION FACTOR (EUROFUNG)"/>
    <property type="match status" value="1"/>
</dbReference>
<dbReference type="AlphaFoldDB" id="A0AAN6RQK5"/>
<dbReference type="EMBL" id="MU855920">
    <property type="protein sequence ID" value="KAK3898536.1"/>
    <property type="molecule type" value="Genomic_DNA"/>
</dbReference>
<evidence type="ECO:0000259" key="5">
    <source>
        <dbReference type="PROSITE" id="PS50048"/>
    </source>
</evidence>
<feature type="domain" description="Zn(2)-C6 fungal-type" evidence="5">
    <location>
        <begin position="25"/>
        <end position="53"/>
    </location>
</feature>
<reference evidence="6" key="1">
    <citation type="journal article" date="2023" name="Mol. Phylogenet. Evol.">
        <title>Genome-scale phylogeny and comparative genomics of the fungal order Sordariales.</title>
        <authorList>
            <person name="Hensen N."/>
            <person name="Bonometti L."/>
            <person name="Westerberg I."/>
            <person name="Brannstrom I.O."/>
            <person name="Guillou S."/>
            <person name="Cros-Aarteil S."/>
            <person name="Calhoun S."/>
            <person name="Haridas S."/>
            <person name="Kuo A."/>
            <person name="Mondo S."/>
            <person name="Pangilinan J."/>
            <person name="Riley R."/>
            <person name="LaButti K."/>
            <person name="Andreopoulos B."/>
            <person name="Lipzen A."/>
            <person name="Chen C."/>
            <person name="Yan M."/>
            <person name="Daum C."/>
            <person name="Ng V."/>
            <person name="Clum A."/>
            <person name="Steindorff A."/>
            <person name="Ohm R.A."/>
            <person name="Martin F."/>
            <person name="Silar P."/>
            <person name="Natvig D.O."/>
            <person name="Lalanne C."/>
            <person name="Gautier V."/>
            <person name="Ament-Velasquez S.L."/>
            <person name="Kruys A."/>
            <person name="Hutchinson M.I."/>
            <person name="Powell A.J."/>
            <person name="Barry K."/>
            <person name="Miller A.N."/>
            <person name="Grigoriev I.V."/>
            <person name="Debuchy R."/>
            <person name="Gladieux P."/>
            <person name="Hiltunen Thoren M."/>
            <person name="Johannesson H."/>
        </authorList>
    </citation>
    <scope>NUCLEOTIDE SEQUENCE</scope>
    <source>
        <strain evidence="6">CBS 103.79</strain>
    </source>
</reference>
<dbReference type="Gene3D" id="4.10.240.10">
    <property type="entry name" value="Zn(2)-C6 fungal-type DNA-binding domain"/>
    <property type="match status" value="1"/>
</dbReference>
<dbReference type="InterPro" id="IPR001138">
    <property type="entry name" value="Zn2Cys6_DnaBD"/>
</dbReference>
<dbReference type="InterPro" id="IPR050613">
    <property type="entry name" value="Sec_Metabolite_Reg"/>
</dbReference>
<evidence type="ECO:0000256" key="2">
    <source>
        <dbReference type="ARBA" id="ARBA00022723"/>
    </source>
</evidence>
<dbReference type="Pfam" id="PF00172">
    <property type="entry name" value="Zn_clus"/>
    <property type="match status" value="1"/>
</dbReference>
<dbReference type="GO" id="GO:0003677">
    <property type="term" value="F:DNA binding"/>
    <property type="evidence" value="ECO:0007669"/>
    <property type="project" value="InterPro"/>
</dbReference>
<feature type="region of interest" description="Disordered" evidence="4">
    <location>
        <begin position="88"/>
        <end position="130"/>
    </location>
</feature>
<comment type="subcellular location">
    <subcellularLocation>
        <location evidence="1">Nucleus</location>
    </subcellularLocation>
</comment>
<dbReference type="GO" id="GO:0005634">
    <property type="term" value="C:nucleus"/>
    <property type="evidence" value="ECO:0007669"/>
    <property type="project" value="UniProtKB-SubCell"/>
</dbReference>
<feature type="region of interest" description="Disordered" evidence="4">
    <location>
        <begin position="480"/>
        <end position="501"/>
    </location>
</feature>
<dbReference type="InterPro" id="IPR036864">
    <property type="entry name" value="Zn2-C6_fun-type_DNA-bd_sf"/>
</dbReference>
<dbReference type="GO" id="GO:0006351">
    <property type="term" value="P:DNA-templated transcription"/>
    <property type="evidence" value="ECO:0007669"/>
    <property type="project" value="InterPro"/>
</dbReference>
<protein>
    <submittedName>
        <fullName evidence="6">C6 zinc finger domain protein</fullName>
    </submittedName>
</protein>
<keyword evidence="3" id="KW-0539">Nucleus</keyword>
<feature type="compositionally biased region" description="Acidic residues" evidence="4">
    <location>
        <begin position="117"/>
        <end position="128"/>
    </location>
</feature>
<dbReference type="PROSITE" id="PS50048">
    <property type="entry name" value="ZN2_CY6_FUNGAL_2"/>
    <property type="match status" value="1"/>
</dbReference>
<dbReference type="InterPro" id="IPR007219">
    <property type="entry name" value="XnlR_reg_dom"/>
</dbReference>
<dbReference type="PANTHER" id="PTHR31001">
    <property type="entry name" value="UNCHARACTERIZED TRANSCRIPTIONAL REGULATORY PROTEIN"/>
    <property type="match status" value="1"/>
</dbReference>
<keyword evidence="2" id="KW-0479">Metal-binding</keyword>
<dbReference type="Proteomes" id="UP001303889">
    <property type="component" value="Unassembled WGS sequence"/>
</dbReference>
<feature type="compositionally biased region" description="Low complexity" evidence="4">
    <location>
        <begin position="480"/>
        <end position="489"/>
    </location>
</feature>
<accession>A0AAN6RQK5</accession>
<dbReference type="SUPFAM" id="SSF57701">
    <property type="entry name" value="Zn2/Cys6 DNA-binding domain"/>
    <property type="match status" value="1"/>
</dbReference>
<comment type="caution">
    <text evidence="6">The sequence shown here is derived from an EMBL/GenBank/DDBJ whole genome shotgun (WGS) entry which is preliminary data.</text>
</comment>
<proteinExistence type="predicted"/>
<dbReference type="CDD" id="cd00067">
    <property type="entry name" value="GAL4"/>
    <property type="match status" value="1"/>
</dbReference>
<reference evidence="6" key="2">
    <citation type="submission" date="2023-05" db="EMBL/GenBank/DDBJ databases">
        <authorList>
            <consortium name="Lawrence Berkeley National Laboratory"/>
            <person name="Steindorff A."/>
            <person name="Hensen N."/>
            <person name="Bonometti L."/>
            <person name="Westerberg I."/>
            <person name="Brannstrom I.O."/>
            <person name="Guillou S."/>
            <person name="Cros-Aarteil S."/>
            <person name="Calhoun S."/>
            <person name="Haridas S."/>
            <person name="Kuo A."/>
            <person name="Mondo S."/>
            <person name="Pangilinan J."/>
            <person name="Riley R."/>
            <person name="Labutti K."/>
            <person name="Andreopoulos B."/>
            <person name="Lipzen A."/>
            <person name="Chen C."/>
            <person name="Yanf M."/>
            <person name="Daum C."/>
            <person name="Ng V."/>
            <person name="Clum A."/>
            <person name="Ohm R."/>
            <person name="Martin F."/>
            <person name="Silar P."/>
            <person name="Natvig D."/>
            <person name="Lalanne C."/>
            <person name="Gautier V."/>
            <person name="Ament-Velasquez S.L."/>
            <person name="Kruys A."/>
            <person name="Hutchinson M.I."/>
            <person name="Powell A.J."/>
            <person name="Barry K."/>
            <person name="Miller A.N."/>
            <person name="Grigoriev I.V."/>
            <person name="Debuchy R."/>
            <person name="Gladieux P."/>
            <person name="Thoren M.H."/>
            <person name="Johannesson H."/>
        </authorList>
    </citation>
    <scope>NUCLEOTIDE SEQUENCE</scope>
    <source>
        <strain evidence="6">CBS 103.79</strain>
    </source>
</reference>
<dbReference type="CDD" id="cd12148">
    <property type="entry name" value="fungal_TF_MHR"/>
    <property type="match status" value="1"/>
</dbReference>
<gene>
    <name evidence="6" type="ORF">C8A05DRAFT_47174</name>
</gene>
<keyword evidence="7" id="KW-1185">Reference proteome</keyword>
<evidence type="ECO:0000256" key="1">
    <source>
        <dbReference type="ARBA" id="ARBA00004123"/>
    </source>
</evidence>
<sequence>MSLTHSPAVVPGAHPAAAKPQKVLACQLCQQRKVKCDRKFPCTNCVRSKAQCVPATLLPRQRRRRFPERELLARIRHYEAVLQQHNIGFEPLHPPTNPAAAHAASGGGGGGSGNPDSEAEDDGEDSPDLADSVIKNAWDRTFRDQFLHSTNHHLLFGSPGGKVDLSTLHPEQAKIFRLWQLYLDNVNPLLKVTHTPTLQSRIVDAFADLSTLDPPLEALLFSIYCISVLSLADEQCRALFGSPRHEVLSGYQFACRQALVNCNALGSSDHDCLVAMFLYLISIRPDTDPRCLSSMLAVPIRIAQRLGYHSESYNAQCPPLEAEMRRRLWWSLVVFDNRICEMLNYKIASLAPTWDCRLPLNLNDFELVPDAKHVPPVHDKPTEAFYIVLRSEVSDFVRHCSFHLDFIDPMLTTVANAINAANGTGPLETQALLDLQKRIEEKSLALCDPENPLHFMTIWSTRGYLARNLLLEHCARQMRSTTTGPRSTAPTPPPQQQQTEPTAGLAYALEMLDCDTKLMMSPLTRGYHWHMHFHFPFVAYTYIVQHLRRKRQAAADLDPAAVEAIVSRAWDAMSDNYEARPMENEKFVGSPFFVLFTRLVMQAWEAGEASRPEGTPVPRIVLRLRRLMELVGEGSGVGVGGGGVLCDEPPHVAVMVDAAGPSPMPNVMGPIGEAAGGQPFVAAGGYPDSMQEDGGMDFTGMGMGHFWPTMDWGMMQRRRW</sequence>
<evidence type="ECO:0000256" key="4">
    <source>
        <dbReference type="SAM" id="MobiDB-lite"/>
    </source>
</evidence>
<dbReference type="SMART" id="SM00906">
    <property type="entry name" value="Fungal_trans"/>
    <property type="match status" value="1"/>
</dbReference>
<dbReference type="GO" id="GO:0000981">
    <property type="term" value="F:DNA-binding transcription factor activity, RNA polymerase II-specific"/>
    <property type="evidence" value="ECO:0007669"/>
    <property type="project" value="InterPro"/>
</dbReference>
<dbReference type="SMART" id="SM00066">
    <property type="entry name" value="GAL4"/>
    <property type="match status" value="1"/>
</dbReference>
<evidence type="ECO:0000313" key="7">
    <source>
        <dbReference type="Proteomes" id="UP001303889"/>
    </source>
</evidence>
<evidence type="ECO:0000256" key="3">
    <source>
        <dbReference type="ARBA" id="ARBA00023242"/>
    </source>
</evidence>
<dbReference type="Pfam" id="PF04082">
    <property type="entry name" value="Fungal_trans"/>
    <property type="match status" value="1"/>
</dbReference>